<keyword evidence="2" id="KW-0067">ATP-binding</keyword>
<dbReference type="SMART" id="SM00421">
    <property type="entry name" value="HTH_LUXR"/>
    <property type="match status" value="1"/>
</dbReference>
<gene>
    <name evidence="4" type="ORF">FHX73_14175</name>
</gene>
<dbReference type="GO" id="GO:0005524">
    <property type="term" value="F:ATP binding"/>
    <property type="evidence" value="ECO:0007669"/>
    <property type="project" value="UniProtKB-KW"/>
</dbReference>
<keyword evidence="1" id="KW-0547">Nucleotide-binding</keyword>
<dbReference type="PROSITE" id="PS00622">
    <property type="entry name" value="HTH_LUXR_1"/>
    <property type="match status" value="1"/>
</dbReference>
<dbReference type="Gene3D" id="1.10.10.10">
    <property type="entry name" value="Winged helix-like DNA-binding domain superfamily/Winged helix DNA-binding domain"/>
    <property type="match status" value="1"/>
</dbReference>
<dbReference type="GO" id="GO:0004016">
    <property type="term" value="F:adenylate cyclase activity"/>
    <property type="evidence" value="ECO:0007669"/>
    <property type="project" value="TreeGrafter"/>
</dbReference>
<dbReference type="SMART" id="SM00382">
    <property type="entry name" value="AAA"/>
    <property type="match status" value="1"/>
</dbReference>
<evidence type="ECO:0000313" key="5">
    <source>
        <dbReference type="Proteomes" id="UP000317940"/>
    </source>
</evidence>
<evidence type="ECO:0000256" key="2">
    <source>
        <dbReference type="ARBA" id="ARBA00022840"/>
    </source>
</evidence>
<dbReference type="Proteomes" id="UP000317940">
    <property type="component" value="Unassembled WGS sequence"/>
</dbReference>
<dbReference type="OrthoDB" id="5378762at2"/>
<keyword evidence="5" id="KW-1185">Reference proteome</keyword>
<name>A0A561T6G0_9ACTN</name>
<dbReference type="InterPro" id="IPR003593">
    <property type="entry name" value="AAA+_ATPase"/>
</dbReference>
<dbReference type="SUPFAM" id="SSF46894">
    <property type="entry name" value="C-terminal effector domain of the bipartite response regulators"/>
    <property type="match status" value="1"/>
</dbReference>
<proteinExistence type="predicted"/>
<dbReference type="InterPro" id="IPR041664">
    <property type="entry name" value="AAA_16"/>
</dbReference>
<dbReference type="InterPro" id="IPR016032">
    <property type="entry name" value="Sig_transdc_resp-reg_C-effctor"/>
</dbReference>
<dbReference type="AlphaFoldDB" id="A0A561T6G0"/>
<dbReference type="RefSeq" id="WP_145909976.1">
    <property type="nucleotide sequence ID" value="NZ_BAAAMZ010000017.1"/>
</dbReference>
<reference evidence="4 5" key="1">
    <citation type="submission" date="2019-06" db="EMBL/GenBank/DDBJ databases">
        <title>Sequencing the genomes of 1000 actinobacteria strains.</title>
        <authorList>
            <person name="Klenk H.-P."/>
        </authorList>
    </citation>
    <scope>NUCLEOTIDE SEQUENCE [LARGE SCALE GENOMIC DNA]</scope>
    <source>
        <strain evidence="4 5">DSM 44826</strain>
    </source>
</reference>
<dbReference type="EMBL" id="VIWT01000004">
    <property type="protein sequence ID" value="TWF82693.1"/>
    <property type="molecule type" value="Genomic_DNA"/>
</dbReference>
<dbReference type="InterPro" id="IPR036388">
    <property type="entry name" value="WH-like_DNA-bd_sf"/>
</dbReference>
<dbReference type="SUPFAM" id="SSF52540">
    <property type="entry name" value="P-loop containing nucleoside triphosphate hydrolases"/>
    <property type="match status" value="1"/>
</dbReference>
<accession>A0A561T6G0</accession>
<evidence type="ECO:0000259" key="3">
    <source>
        <dbReference type="PROSITE" id="PS50043"/>
    </source>
</evidence>
<comment type="caution">
    <text evidence="4">The sequence shown here is derived from an EMBL/GenBank/DDBJ whole genome shotgun (WGS) entry which is preliminary data.</text>
</comment>
<feature type="domain" description="HTH luxR-type" evidence="3">
    <location>
        <begin position="902"/>
        <end position="967"/>
    </location>
</feature>
<dbReference type="PROSITE" id="PS50043">
    <property type="entry name" value="HTH_LUXR_2"/>
    <property type="match status" value="1"/>
</dbReference>
<dbReference type="InterPro" id="IPR000792">
    <property type="entry name" value="Tscrpt_reg_LuxR_C"/>
</dbReference>
<dbReference type="GO" id="GO:0005737">
    <property type="term" value="C:cytoplasm"/>
    <property type="evidence" value="ECO:0007669"/>
    <property type="project" value="TreeGrafter"/>
</dbReference>
<dbReference type="PANTHER" id="PTHR16305:SF35">
    <property type="entry name" value="TRANSCRIPTIONAL ACTIVATOR DOMAIN"/>
    <property type="match status" value="1"/>
</dbReference>
<dbReference type="GO" id="GO:0003677">
    <property type="term" value="F:DNA binding"/>
    <property type="evidence" value="ECO:0007669"/>
    <property type="project" value="InterPro"/>
</dbReference>
<dbReference type="Pfam" id="PF00196">
    <property type="entry name" value="GerE"/>
    <property type="match status" value="1"/>
</dbReference>
<dbReference type="CDD" id="cd06170">
    <property type="entry name" value="LuxR_C_like"/>
    <property type="match status" value="1"/>
</dbReference>
<dbReference type="GO" id="GO:0006355">
    <property type="term" value="P:regulation of DNA-templated transcription"/>
    <property type="evidence" value="ECO:0007669"/>
    <property type="project" value="InterPro"/>
</dbReference>
<dbReference type="InterPro" id="IPR027417">
    <property type="entry name" value="P-loop_NTPase"/>
</dbReference>
<organism evidence="4 5">
    <name type="scientific">Kitasatospora viridis</name>
    <dbReference type="NCBI Taxonomy" id="281105"/>
    <lineage>
        <taxon>Bacteria</taxon>
        <taxon>Bacillati</taxon>
        <taxon>Actinomycetota</taxon>
        <taxon>Actinomycetes</taxon>
        <taxon>Kitasatosporales</taxon>
        <taxon>Streptomycetaceae</taxon>
        <taxon>Kitasatospora</taxon>
    </lineage>
</organism>
<evidence type="ECO:0000256" key="1">
    <source>
        <dbReference type="ARBA" id="ARBA00022741"/>
    </source>
</evidence>
<evidence type="ECO:0000313" key="4">
    <source>
        <dbReference type="EMBL" id="TWF82693.1"/>
    </source>
</evidence>
<protein>
    <submittedName>
        <fullName evidence="4">Regulatory LuxR family protein</fullName>
    </submittedName>
</protein>
<dbReference type="PANTHER" id="PTHR16305">
    <property type="entry name" value="TESTICULAR SOLUBLE ADENYLYL CYCLASE"/>
    <property type="match status" value="1"/>
</dbReference>
<sequence length="980" mass="103569">MRTTSSATVGRDAEIALLSGLVTGLRSPAGKAVFLLGEAGIGKSRLVEECAARAGELGLPVLRGRGRPTGAGTPFRPLAEALASRLRVGGPPTDPELLPYRPALARLVPEWRQAPGAHTHFESLVELAEALLRLLAVLGRQGGCVLLLEDLHDADSETIAVAEYLVDNLAGLPVLLLATLRPEPSPALELARAADRRRAAAVTELRALEPSAVRALAAGCLGTPADRIPAAVVARLVDVADGNPYLIEELLAEMVGSGLLREGPQGWQVVGDLSATLPATVVRGYGQRIARLDPQVREVVLLAASLGVGFSVAHLRVITGHDDRALFAHLRAAAEAGLIVPDPAAPFGYMFRHALTGEAVLAGLPPAERAAIARHAAAALHRADPELPDDRCQLVAGLLVAAGHPGDAALLFAEAGRRALADGMTGSAVLLLQRGHELAAPASRPAITESLLYALTEAGQLDAAVALAQTLPSAGAQALDHDRRIALRTRLAWAAVAAERPADAVEQAALARELLGPGGTPEQLAALAVVEGHLALLPGQHGRAVDAERLVREAVELAERAKLPVLACQSWQVLALLSRELGFEVADSCLERMLAVAEANSLPQWRVEALMRLGVNAFLRTGEGRRIEQARESARELGALALTQEADAVLALRAVLRGDPGTAGAIVERCLDPSERMHNIATHRYLLLIAATLEAHRGRRREMDKALLRFDKAGGGESMLVPLMHGLCRAVCALLEEDRETARAELAASVAWEERHPNLYYLSGRYGLRPLLAVLPGAGGRAEYAAAAAAPVGRLAWNRQFLRLAEAVVLGREGRAAEAARAVEEVGETAGVFPTGYHLGLRLVAEAALADGWGEPVAWLRTAEEYFHELDVPAVAAACRALLRQAGANVGQRRSGRELIPAELRAQGLTPREYEVLELLPDCPGNQGIARRLFISPRTVEKHVASLLRKTGRPDRAALCRLAVELCDAGGGRPPAGGGH</sequence>
<dbReference type="Pfam" id="PF13191">
    <property type="entry name" value="AAA_16"/>
    <property type="match status" value="1"/>
</dbReference>